<dbReference type="EMBL" id="JADKNH010000023">
    <property type="protein sequence ID" value="MBF4695910.1"/>
    <property type="molecule type" value="Genomic_DNA"/>
</dbReference>
<sequence length="50" mass="5656">MLIEHQGFVNDYGLFGTKSGLNGLKGVLKQCNYTTIKQWYAYKVVVSDNN</sequence>
<organism evidence="1 2">
    <name type="scientific">Fusibacter ferrireducens</name>
    <dbReference type="NCBI Taxonomy" id="2785058"/>
    <lineage>
        <taxon>Bacteria</taxon>
        <taxon>Bacillati</taxon>
        <taxon>Bacillota</taxon>
        <taxon>Clostridia</taxon>
        <taxon>Eubacteriales</taxon>
        <taxon>Eubacteriales Family XII. Incertae Sedis</taxon>
        <taxon>Fusibacter</taxon>
    </lineage>
</organism>
<comment type="caution">
    <text evidence="1">The sequence shown here is derived from an EMBL/GenBank/DDBJ whole genome shotgun (WGS) entry which is preliminary data.</text>
</comment>
<dbReference type="RefSeq" id="WP_194704145.1">
    <property type="nucleotide sequence ID" value="NZ_JADKNH010000023.1"/>
</dbReference>
<proteinExistence type="predicted"/>
<reference evidence="1 2" key="1">
    <citation type="submission" date="2020-11" db="EMBL/GenBank/DDBJ databases">
        <title>Fusibacter basophilias sp. nov.</title>
        <authorList>
            <person name="Qiu D."/>
        </authorList>
    </citation>
    <scope>NUCLEOTIDE SEQUENCE [LARGE SCALE GENOMIC DNA]</scope>
    <source>
        <strain evidence="1 2">Q10-2</strain>
    </source>
</reference>
<evidence type="ECO:0000313" key="2">
    <source>
        <dbReference type="Proteomes" id="UP000614200"/>
    </source>
</evidence>
<accession>A0ABS0A1A6</accession>
<name>A0ABS0A1A6_9FIRM</name>
<keyword evidence="2" id="KW-1185">Reference proteome</keyword>
<evidence type="ECO:0000313" key="1">
    <source>
        <dbReference type="EMBL" id="MBF4695910.1"/>
    </source>
</evidence>
<protein>
    <submittedName>
        <fullName evidence="1">Uncharacterized protein</fullName>
    </submittedName>
</protein>
<gene>
    <name evidence="1" type="ORF">ISU02_22660</name>
</gene>
<dbReference type="Proteomes" id="UP000614200">
    <property type="component" value="Unassembled WGS sequence"/>
</dbReference>